<dbReference type="InterPro" id="IPR036188">
    <property type="entry name" value="FAD/NAD-bd_sf"/>
</dbReference>
<dbReference type="eggNOG" id="COG0665">
    <property type="taxonomic scope" value="Bacteria"/>
</dbReference>
<feature type="domain" description="FAD dependent oxidoreductase" evidence="2">
    <location>
        <begin position="13"/>
        <end position="402"/>
    </location>
</feature>
<dbReference type="Gene3D" id="3.50.50.60">
    <property type="entry name" value="FAD/NAD(P)-binding domain"/>
    <property type="match status" value="2"/>
</dbReference>
<evidence type="ECO:0000313" key="3">
    <source>
        <dbReference type="EMBL" id="ESR27392.1"/>
    </source>
</evidence>
<accession>V4R647</accession>
<sequence>MSGGAARAGATALVVGAGAIGTATALCLSRNGFATTLVDGLDPGRGCSFGNAGSLSEQAITPMALPGMLRKVPGWLSDPEGPLHVRWGYLPKALPWLVRWVLASRESRAAESAAGLKPLLDGAVDGYRFLLGEARFRELVTRRGQLILWESPAPSRSEAAGHALRERHGVEMRWVSPPEIAELEPRLAPIFARGIFLPRHGQLLDPGAAVAAMADGLRRGGGTVERGEVVRLAPREGGGGRVTLGDGRVLGADIVVVAAGAWSHRLVAQIGIGVPLETERGYHVRFPGATGLASRSIMNADRSFIAAPMAEGLRVGGTVEIAGVDAAPRYERARPLAREACRMFPDLPQAEPLEWMGCRPSLPDSLPVIDRAPGHAGILLAFGHGHLGMTGAPMTARLVADLAAGAPPTIDLAPYRVTRF</sequence>
<dbReference type="STRING" id="631454.N177_0086"/>
<dbReference type="PATRIC" id="fig|631454.5.peg.85"/>
<reference evidence="3 4" key="1">
    <citation type="journal article" date="2014" name="Genome Announc.">
        <title>Draft Genome Sequence of Lutibaculum baratangense Strain AMV1T, Isolated from a Mud Volcano in Andamans, India.</title>
        <authorList>
            <person name="Singh A."/>
            <person name="Sreenivas A."/>
            <person name="Sathyanarayana Reddy G."/>
            <person name="Pinnaka A.K."/>
            <person name="Shivaji S."/>
        </authorList>
    </citation>
    <scope>NUCLEOTIDE SEQUENCE [LARGE SCALE GENOMIC DNA]</scope>
    <source>
        <strain evidence="3 4">AMV1</strain>
    </source>
</reference>
<dbReference type="InterPro" id="IPR006076">
    <property type="entry name" value="FAD-dep_OxRdtase"/>
</dbReference>
<protein>
    <submittedName>
        <fullName evidence="3">D-amino-acid dehydrogenase</fullName>
        <ecNumber evidence="3">1.4.99.1</ecNumber>
    </submittedName>
</protein>
<dbReference type="EMBL" id="AWXZ01000005">
    <property type="protein sequence ID" value="ESR27392.1"/>
    <property type="molecule type" value="Genomic_DNA"/>
</dbReference>
<dbReference type="SUPFAM" id="SSF51905">
    <property type="entry name" value="FAD/NAD(P)-binding domain"/>
    <property type="match status" value="1"/>
</dbReference>
<dbReference type="PANTHER" id="PTHR13847">
    <property type="entry name" value="SARCOSINE DEHYDROGENASE-RELATED"/>
    <property type="match status" value="1"/>
</dbReference>
<evidence type="ECO:0000259" key="2">
    <source>
        <dbReference type="Pfam" id="PF01266"/>
    </source>
</evidence>
<organism evidence="3 4">
    <name type="scientific">Lutibaculum baratangense AMV1</name>
    <dbReference type="NCBI Taxonomy" id="631454"/>
    <lineage>
        <taxon>Bacteria</taxon>
        <taxon>Pseudomonadati</taxon>
        <taxon>Pseudomonadota</taxon>
        <taxon>Alphaproteobacteria</taxon>
        <taxon>Hyphomicrobiales</taxon>
        <taxon>Tepidamorphaceae</taxon>
        <taxon>Lutibaculum</taxon>
    </lineage>
</organism>
<dbReference type="GO" id="GO:0016491">
    <property type="term" value="F:oxidoreductase activity"/>
    <property type="evidence" value="ECO:0007669"/>
    <property type="project" value="UniProtKB-KW"/>
</dbReference>
<keyword evidence="4" id="KW-1185">Reference proteome</keyword>
<dbReference type="AlphaFoldDB" id="V4R647"/>
<dbReference type="Gene3D" id="3.30.9.10">
    <property type="entry name" value="D-Amino Acid Oxidase, subunit A, domain 2"/>
    <property type="match status" value="1"/>
</dbReference>
<comment type="caution">
    <text evidence="3">The sequence shown here is derived from an EMBL/GenBank/DDBJ whole genome shotgun (WGS) entry which is preliminary data.</text>
</comment>
<dbReference type="Pfam" id="PF01266">
    <property type="entry name" value="DAO"/>
    <property type="match status" value="1"/>
</dbReference>
<evidence type="ECO:0000256" key="1">
    <source>
        <dbReference type="ARBA" id="ARBA00023002"/>
    </source>
</evidence>
<dbReference type="OrthoDB" id="9805337at2"/>
<dbReference type="EC" id="1.4.99.1" evidence="3"/>
<dbReference type="GO" id="GO:0005737">
    <property type="term" value="C:cytoplasm"/>
    <property type="evidence" value="ECO:0007669"/>
    <property type="project" value="TreeGrafter"/>
</dbReference>
<dbReference type="Proteomes" id="UP000017819">
    <property type="component" value="Unassembled WGS sequence"/>
</dbReference>
<proteinExistence type="predicted"/>
<gene>
    <name evidence="3" type="ORF">N177_0086</name>
</gene>
<evidence type="ECO:0000313" key="4">
    <source>
        <dbReference type="Proteomes" id="UP000017819"/>
    </source>
</evidence>
<keyword evidence="1 3" id="KW-0560">Oxidoreductase</keyword>
<dbReference type="SUPFAM" id="SSF54373">
    <property type="entry name" value="FAD-linked reductases, C-terminal domain"/>
    <property type="match status" value="1"/>
</dbReference>
<dbReference type="RefSeq" id="WP_023430244.1">
    <property type="nucleotide sequence ID" value="NZ_AWXZ01000005.1"/>
</dbReference>
<dbReference type="PANTHER" id="PTHR13847:SF289">
    <property type="entry name" value="GLYCINE OXIDASE"/>
    <property type="match status" value="1"/>
</dbReference>
<name>V4R647_9HYPH</name>